<dbReference type="RefSeq" id="WP_011497238.1">
    <property type="nucleotide sequence ID" value="NC_007954.1"/>
</dbReference>
<dbReference type="AlphaFoldDB" id="Q12KD8"/>
<evidence type="ECO:0000313" key="1">
    <source>
        <dbReference type="EMBL" id="ABE56088.1"/>
    </source>
</evidence>
<dbReference type="HOGENOM" id="CLU_1184401_0_0_6"/>
<gene>
    <name evidence="1" type="ordered locus">Sden_2809</name>
</gene>
<dbReference type="EMBL" id="CP000302">
    <property type="protein sequence ID" value="ABE56088.1"/>
    <property type="molecule type" value="Genomic_DNA"/>
</dbReference>
<dbReference type="OrthoDB" id="9151731at2"/>
<name>Q12KD8_SHEDO</name>
<evidence type="ECO:0000313" key="2">
    <source>
        <dbReference type="Proteomes" id="UP000001982"/>
    </source>
</evidence>
<dbReference type="Proteomes" id="UP000001982">
    <property type="component" value="Chromosome"/>
</dbReference>
<organism evidence="1 2">
    <name type="scientific">Shewanella denitrificans (strain OS217 / ATCC BAA-1090 / DSM 15013)</name>
    <dbReference type="NCBI Taxonomy" id="318161"/>
    <lineage>
        <taxon>Bacteria</taxon>
        <taxon>Pseudomonadati</taxon>
        <taxon>Pseudomonadota</taxon>
        <taxon>Gammaproteobacteria</taxon>
        <taxon>Alteromonadales</taxon>
        <taxon>Shewanellaceae</taxon>
        <taxon>Shewanella</taxon>
    </lineage>
</organism>
<dbReference type="KEGG" id="sdn:Sden_2809"/>
<accession>Q12KD8</accession>
<reference evidence="1 2" key="1">
    <citation type="submission" date="2006-03" db="EMBL/GenBank/DDBJ databases">
        <title>Complete sequence of Shewanella denitrificans OS217.</title>
        <authorList>
            <consortium name="US DOE Joint Genome Institute"/>
            <person name="Copeland A."/>
            <person name="Lucas S."/>
            <person name="Lapidus A."/>
            <person name="Barry K."/>
            <person name="Detter J.C."/>
            <person name="Glavina del Rio T."/>
            <person name="Hammon N."/>
            <person name="Israni S."/>
            <person name="Dalin E."/>
            <person name="Tice H."/>
            <person name="Pitluck S."/>
            <person name="Brettin T."/>
            <person name="Bruce D."/>
            <person name="Han C."/>
            <person name="Tapia R."/>
            <person name="Gilna P."/>
            <person name="Kiss H."/>
            <person name="Schmutz J."/>
            <person name="Larimer F."/>
            <person name="Land M."/>
            <person name="Hauser L."/>
            <person name="Kyrpides N."/>
            <person name="Lykidis A."/>
            <person name="Richardson P."/>
        </authorList>
    </citation>
    <scope>NUCLEOTIDE SEQUENCE [LARGE SCALE GENOMIC DNA]</scope>
    <source>
        <strain evidence="2">OS217 / ATCC BAA-1090 / DSM 15013</strain>
    </source>
</reference>
<keyword evidence="2" id="KW-1185">Reference proteome</keyword>
<proteinExistence type="predicted"/>
<sequence>MINAENSKSLLNQLISMSLIVPLRSDGRETEHIERYAISHLLAAISESDLLKYPIHIEHSDRPDFVISTSNTSIGVEVTEAVSQNSAHAAFLREKGCGPEVYFPLPIELGEKQKKSKQLKKEIEANRPGLPWMGDESERIWAQVMSHFTECKVKSCTKVGFMRHDRNWLLIDDNWGNPQLDIEVGLAKFHEKCLEQSVFEVFDTILVISRSGGELAVATQEHTETLAIPSLKEN</sequence>
<protein>
    <submittedName>
        <fullName evidence="1">Uncharacterized protein</fullName>
    </submittedName>
</protein>